<evidence type="ECO:0000256" key="7">
    <source>
        <dbReference type="ARBA" id="ARBA00023310"/>
    </source>
</evidence>
<comment type="similarity">
    <text evidence="8">Belongs to the ATPase delta chain family.</text>
</comment>
<evidence type="ECO:0000256" key="3">
    <source>
        <dbReference type="ARBA" id="ARBA00022475"/>
    </source>
</evidence>
<dbReference type="GO" id="GO:0016787">
    <property type="term" value="F:hydrolase activity"/>
    <property type="evidence" value="ECO:0007669"/>
    <property type="project" value="UniProtKB-KW"/>
</dbReference>
<keyword evidence="9" id="KW-0378">Hydrolase</keyword>
<dbReference type="OrthoDB" id="9802471at2"/>
<keyword evidence="6 8" id="KW-0472">Membrane</keyword>
<name>A0A239X8I7_STRAI</name>
<keyword evidence="8" id="KW-0139">CF(1)</keyword>
<dbReference type="Proteomes" id="UP000215144">
    <property type="component" value="Chromosome 1"/>
</dbReference>
<dbReference type="GO" id="GO:0005886">
    <property type="term" value="C:plasma membrane"/>
    <property type="evidence" value="ECO:0007669"/>
    <property type="project" value="UniProtKB-SubCell"/>
</dbReference>
<dbReference type="PRINTS" id="PR00125">
    <property type="entry name" value="ATPASEDELTA"/>
</dbReference>
<dbReference type="SUPFAM" id="SSF47928">
    <property type="entry name" value="N-terminal domain of the delta subunit of the F1F0-ATP synthase"/>
    <property type="match status" value="1"/>
</dbReference>
<evidence type="ECO:0000256" key="6">
    <source>
        <dbReference type="ARBA" id="ARBA00023136"/>
    </source>
</evidence>
<evidence type="ECO:0000256" key="1">
    <source>
        <dbReference type="ARBA" id="ARBA00004370"/>
    </source>
</evidence>
<comment type="function">
    <text evidence="8">This protein is part of the stalk that links CF(0) to CF(1). It either transmits conformational changes from CF(0) to CF(1) or is implicated in proton conduction.</text>
</comment>
<dbReference type="KEGG" id="saco:SAME_01630"/>
<dbReference type="NCBIfam" id="NF004401">
    <property type="entry name" value="PRK05758.2-1"/>
    <property type="match status" value="1"/>
</dbReference>
<keyword evidence="4 8" id="KW-0375">Hydrogen ion transport</keyword>
<evidence type="ECO:0000256" key="5">
    <source>
        <dbReference type="ARBA" id="ARBA00023065"/>
    </source>
</evidence>
<keyword evidence="7 8" id="KW-0066">ATP synthesis</keyword>
<accession>A0A239X8I7</accession>
<dbReference type="InterPro" id="IPR026015">
    <property type="entry name" value="ATP_synth_OSCP/delta_N_sf"/>
</dbReference>
<comment type="subcellular location">
    <subcellularLocation>
        <location evidence="8">Cell membrane</location>
        <topology evidence="8">Peripheral membrane protein</topology>
    </subcellularLocation>
    <subcellularLocation>
        <location evidence="1">Membrane</location>
    </subcellularLocation>
</comment>
<sequence>MNKKALTLIETYSKSLVDVAFEHNLVDIFKEEISSLLKIFAETPLGDTLASEDLGHSEKAELVDTLKMGSHPFLQNFLEVIKYNEREALLEDILRWSREVLSNRCNEYRLDIEVASPLSDQQKERLKATAETKFAIAIGEVNEVQKPEVIGGFILKANNKVIDTSIKSQLQQLKMNLK</sequence>
<evidence type="ECO:0000256" key="2">
    <source>
        <dbReference type="ARBA" id="ARBA00022448"/>
    </source>
</evidence>
<organism evidence="9 10">
    <name type="scientific">Streptococcus acidominimus</name>
    <dbReference type="NCBI Taxonomy" id="1326"/>
    <lineage>
        <taxon>Bacteria</taxon>
        <taxon>Bacillati</taxon>
        <taxon>Bacillota</taxon>
        <taxon>Bacilli</taxon>
        <taxon>Lactobacillales</taxon>
        <taxon>Streptococcaceae</taxon>
        <taxon>Streptococcus</taxon>
    </lineage>
</organism>
<reference evidence="9 10" key="1">
    <citation type="submission" date="2017-06" db="EMBL/GenBank/DDBJ databases">
        <authorList>
            <consortium name="Pathogen Informatics"/>
        </authorList>
    </citation>
    <scope>NUCLEOTIDE SEQUENCE [LARGE SCALE GENOMIC DNA]</scope>
    <source>
        <strain evidence="9 10">NCTC11291</strain>
    </source>
</reference>
<keyword evidence="3 8" id="KW-1003">Cell membrane</keyword>
<evidence type="ECO:0000256" key="8">
    <source>
        <dbReference type="HAMAP-Rule" id="MF_01416"/>
    </source>
</evidence>
<evidence type="ECO:0000313" key="10">
    <source>
        <dbReference type="Proteomes" id="UP000215144"/>
    </source>
</evidence>
<evidence type="ECO:0000256" key="4">
    <source>
        <dbReference type="ARBA" id="ARBA00022781"/>
    </source>
</evidence>
<dbReference type="RefSeq" id="WP_017770518.1">
    <property type="nucleotide sequence ID" value="NZ_LT906454.1"/>
</dbReference>
<dbReference type="NCBIfam" id="TIGR01145">
    <property type="entry name" value="ATP_synt_delta"/>
    <property type="match status" value="1"/>
</dbReference>
<dbReference type="AlphaFoldDB" id="A0A239X8I7"/>
<dbReference type="GO" id="GO:0046933">
    <property type="term" value="F:proton-transporting ATP synthase activity, rotational mechanism"/>
    <property type="evidence" value="ECO:0007669"/>
    <property type="project" value="UniProtKB-UniRule"/>
</dbReference>
<gene>
    <name evidence="8 9" type="primary">atpH</name>
    <name evidence="9" type="ORF">SAMEA4504048_01630</name>
</gene>
<dbReference type="EMBL" id="LT906454">
    <property type="protein sequence ID" value="SNV43035.1"/>
    <property type="molecule type" value="Genomic_DNA"/>
</dbReference>
<dbReference type="Pfam" id="PF00213">
    <property type="entry name" value="OSCP"/>
    <property type="match status" value="1"/>
</dbReference>
<dbReference type="InterPro" id="IPR000711">
    <property type="entry name" value="ATPase_OSCP/dsu"/>
</dbReference>
<keyword evidence="2 8" id="KW-0813">Transport</keyword>
<dbReference type="HAMAP" id="MF_01416">
    <property type="entry name" value="ATP_synth_delta_bact"/>
    <property type="match status" value="1"/>
</dbReference>
<keyword evidence="5 8" id="KW-0406">Ion transport</keyword>
<proteinExistence type="inferred from homology"/>
<protein>
    <recommendedName>
        <fullName evidence="8">ATP synthase subunit delta</fullName>
    </recommendedName>
    <alternativeName>
        <fullName evidence="8">ATP synthase F(1) sector subunit delta</fullName>
    </alternativeName>
    <alternativeName>
        <fullName evidence="8">F-type ATPase subunit delta</fullName>
        <shortName evidence="8">F-ATPase subunit delta</shortName>
    </alternativeName>
</protein>
<dbReference type="PANTHER" id="PTHR11910">
    <property type="entry name" value="ATP SYNTHASE DELTA CHAIN"/>
    <property type="match status" value="1"/>
</dbReference>
<evidence type="ECO:0000313" key="9">
    <source>
        <dbReference type="EMBL" id="SNV43035.1"/>
    </source>
</evidence>
<dbReference type="Gene3D" id="1.10.520.20">
    <property type="entry name" value="N-terminal domain of the delta subunit of the F1F0-ATP synthase"/>
    <property type="match status" value="1"/>
</dbReference>
<dbReference type="GO" id="GO:0045259">
    <property type="term" value="C:proton-transporting ATP synthase complex"/>
    <property type="evidence" value="ECO:0007669"/>
    <property type="project" value="UniProtKB-KW"/>
</dbReference>
<comment type="function">
    <text evidence="8">F(1)F(0) ATP synthase produces ATP from ADP in the presence of a proton or sodium gradient. F-type ATPases consist of two structural domains, F(1) containing the extramembraneous catalytic core and F(0) containing the membrane proton channel, linked together by a central stalk and a peripheral stalk. During catalysis, ATP synthesis in the catalytic domain of F(1) is coupled via a rotary mechanism of the central stalk subunits to proton translocation.</text>
</comment>